<dbReference type="Gene3D" id="3.30.70.260">
    <property type="match status" value="2"/>
</dbReference>
<dbReference type="InterPro" id="IPR002912">
    <property type="entry name" value="ACT_dom"/>
</dbReference>
<evidence type="ECO:0000313" key="2">
    <source>
        <dbReference type="EMBL" id="TKB58411.1"/>
    </source>
</evidence>
<dbReference type="PANTHER" id="PTHR34875:SF6">
    <property type="entry name" value="UPF0237 PROTEIN MJ1558"/>
    <property type="match status" value="1"/>
</dbReference>
<keyword evidence="3" id="KW-1185">Reference proteome</keyword>
<proteinExistence type="predicted"/>
<protein>
    <submittedName>
        <fullName evidence="2">ACT domain-containing protein</fullName>
    </submittedName>
</protein>
<dbReference type="RefSeq" id="WP_136861559.1">
    <property type="nucleotide sequence ID" value="NZ_SWCJ01000001.1"/>
</dbReference>
<dbReference type="InterPro" id="IPR050990">
    <property type="entry name" value="UPF0237/GcvR_regulator"/>
</dbReference>
<reference evidence="2 3" key="1">
    <citation type="submission" date="2019-04" db="EMBL/GenBank/DDBJ databases">
        <authorList>
            <person name="Hwang J.C."/>
        </authorList>
    </citation>
    <scope>NUCLEOTIDE SEQUENCE [LARGE SCALE GENOMIC DNA]</scope>
    <source>
        <strain evidence="2 3">IMCC35002</strain>
    </source>
</reference>
<dbReference type="Pfam" id="PF01842">
    <property type="entry name" value="ACT"/>
    <property type="match status" value="1"/>
</dbReference>
<feature type="domain" description="ACT" evidence="1">
    <location>
        <begin position="88"/>
        <end position="165"/>
    </location>
</feature>
<dbReference type="AlphaFoldDB" id="A0A4U1BUZ6"/>
<dbReference type="InterPro" id="IPR045865">
    <property type="entry name" value="ACT-like_dom_sf"/>
</dbReference>
<dbReference type="SUPFAM" id="SSF55021">
    <property type="entry name" value="ACT-like"/>
    <property type="match status" value="2"/>
</dbReference>
<evidence type="ECO:0000259" key="1">
    <source>
        <dbReference type="PROSITE" id="PS51671"/>
    </source>
</evidence>
<dbReference type="Pfam" id="PF13740">
    <property type="entry name" value="ACT_6"/>
    <property type="match status" value="1"/>
</dbReference>
<name>A0A4U1BUZ6_9GAMM</name>
<dbReference type="OrthoDB" id="5814370at2"/>
<sequence length="165" mass="17609">MVTTTIATLTGPDRSGLLQLLAKLTHEHHGVWRQSKVINVGGQTAILLEIAVSEESLGPLQQQFLAITNLHCHFSVPKDVTGLNAETIISIDANDRPGIMHDVTQALLELDINITHSEQQRMSATNLDSPVLRAKLNLSLPAGVTPTSVVSALESLPGQIRASAG</sequence>
<gene>
    <name evidence="2" type="ORF">FCL42_01300</name>
</gene>
<dbReference type="EMBL" id="SWCJ01000001">
    <property type="protein sequence ID" value="TKB58411.1"/>
    <property type="molecule type" value="Genomic_DNA"/>
</dbReference>
<comment type="caution">
    <text evidence="2">The sequence shown here is derived from an EMBL/GenBank/DDBJ whole genome shotgun (WGS) entry which is preliminary data.</text>
</comment>
<accession>A0A4U1BUZ6</accession>
<dbReference type="PANTHER" id="PTHR34875">
    <property type="entry name" value="UPF0237 PROTEIN MJ1558"/>
    <property type="match status" value="1"/>
</dbReference>
<organism evidence="2 3">
    <name type="scientific">Ferrimonas aestuarii</name>
    <dbReference type="NCBI Taxonomy" id="2569539"/>
    <lineage>
        <taxon>Bacteria</taxon>
        <taxon>Pseudomonadati</taxon>
        <taxon>Pseudomonadota</taxon>
        <taxon>Gammaproteobacteria</taxon>
        <taxon>Alteromonadales</taxon>
        <taxon>Ferrimonadaceae</taxon>
        <taxon>Ferrimonas</taxon>
    </lineage>
</organism>
<dbReference type="Proteomes" id="UP000305675">
    <property type="component" value="Unassembled WGS sequence"/>
</dbReference>
<evidence type="ECO:0000313" key="3">
    <source>
        <dbReference type="Proteomes" id="UP000305675"/>
    </source>
</evidence>
<dbReference type="PROSITE" id="PS51671">
    <property type="entry name" value="ACT"/>
    <property type="match status" value="1"/>
</dbReference>